<keyword evidence="2" id="KW-1185">Reference proteome</keyword>
<evidence type="ECO:0000313" key="2">
    <source>
        <dbReference type="Proteomes" id="UP001501169"/>
    </source>
</evidence>
<comment type="caution">
    <text evidence="1">The sequence shown here is derived from an EMBL/GenBank/DDBJ whole genome shotgun (WGS) entry which is preliminary data.</text>
</comment>
<protein>
    <recommendedName>
        <fullName evidence="3">Tetratricopeptide repeat protein</fullName>
    </recommendedName>
</protein>
<evidence type="ECO:0000313" key="1">
    <source>
        <dbReference type="EMBL" id="GAA0563266.1"/>
    </source>
</evidence>
<proteinExistence type="predicted"/>
<dbReference type="Proteomes" id="UP001501169">
    <property type="component" value="Unassembled WGS sequence"/>
</dbReference>
<dbReference type="Gene3D" id="1.25.40.10">
    <property type="entry name" value="Tetratricopeptide repeat domain"/>
    <property type="match status" value="1"/>
</dbReference>
<name>A0ABN1EBP8_9GAMM</name>
<accession>A0ABN1EBP8</accession>
<gene>
    <name evidence="1" type="ORF">GCM10009098_34250</name>
</gene>
<dbReference type="RefSeq" id="WP_226768121.1">
    <property type="nucleotide sequence ID" value="NZ_BAAAEO010000006.1"/>
</dbReference>
<sequence>MRSMTLYIGLTLCTFNVTSAENISDHELFCSKVTQQPCLLYIRQQLTALQPASVSWFKVKSYELDYLFDKQQFAELKQQTEQLLTLTSVPGSFSAQLYFYHAKVLYSEGDTEPARRCAGLALNQLQGAFDTFGAPLRLVELANLHYSLREYDKADAILNDAAAHFKKNKDPLFWFEWYSNKALIEHGRGQLAIAASMREQAVSAAKQMGHNGKMIIALGNLARTQQLLQQYEAAYMNYQQAMTYMQDGSDDINKAIYQLRMAEISWQSGQYQQAVNHLLALDKTKLRAPHLVVYDALTAEKALAELAASPASAKQ</sequence>
<dbReference type="SUPFAM" id="SSF48452">
    <property type="entry name" value="TPR-like"/>
    <property type="match status" value="1"/>
</dbReference>
<organism evidence="1 2">
    <name type="scientific">Rheinheimera aquimaris</name>
    <dbReference type="NCBI Taxonomy" id="412437"/>
    <lineage>
        <taxon>Bacteria</taxon>
        <taxon>Pseudomonadati</taxon>
        <taxon>Pseudomonadota</taxon>
        <taxon>Gammaproteobacteria</taxon>
        <taxon>Chromatiales</taxon>
        <taxon>Chromatiaceae</taxon>
        <taxon>Rheinheimera</taxon>
    </lineage>
</organism>
<reference evidence="1 2" key="1">
    <citation type="journal article" date="2019" name="Int. J. Syst. Evol. Microbiol.">
        <title>The Global Catalogue of Microorganisms (GCM) 10K type strain sequencing project: providing services to taxonomists for standard genome sequencing and annotation.</title>
        <authorList>
            <consortium name="The Broad Institute Genomics Platform"/>
            <consortium name="The Broad Institute Genome Sequencing Center for Infectious Disease"/>
            <person name="Wu L."/>
            <person name="Ma J."/>
        </authorList>
    </citation>
    <scope>NUCLEOTIDE SEQUENCE [LARGE SCALE GENOMIC DNA]</scope>
    <source>
        <strain evidence="1 2">JCM 14331</strain>
    </source>
</reference>
<dbReference type="EMBL" id="BAAAEO010000006">
    <property type="protein sequence ID" value="GAA0563266.1"/>
    <property type="molecule type" value="Genomic_DNA"/>
</dbReference>
<evidence type="ECO:0008006" key="3">
    <source>
        <dbReference type="Google" id="ProtNLM"/>
    </source>
</evidence>
<dbReference type="InterPro" id="IPR011990">
    <property type="entry name" value="TPR-like_helical_dom_sf"/>
</dbReference>